<dbReference type="InterPro" id="IPR001789">
    <property type="entry name" value="Sig_transdc_resp-reg_receiver"/>
</dbReference>
<dbReference type="PANTHER" id="PTHR44591">
    <property type="entry name" value="STRESS RESPONSE REGULATOR PROTEIN 1"/>
    <property type="match status" value="1"/>
</dbReference>
<dbReference type="CDD" id="cd00156">
    <property type="entry name" value="REC"/>
    <property type="match status" value="1"/>
</dbReference>
<evidence type="ECO:0000313" key="6">
    <source>
        <dbReference type="Proteomes" id="UP000177230"/>
    </source>
</evidence>
<accession>A0A1F5REC8</accession>
<name>A0A1F5REC8_9BACT</name>
<evidence type="ECO:0000256" key="1">
    <source>
        <dbReference type="ARBA" id="ARBA00022553"/>
    </source>
</evidence>
<dbReference type="PROSITE" id="PS50110">
    <property type="entry name" value="RESPONSE_REGULATORY"/>
    <property type="match status" value="1"/>
</dbReference>
<evidence type="ECO:0000313" key="5">
    <source>
        <dbReference type="EMBL" id="OGF12742.1"/>
    </source>
</evidence>
<dbReference type="InterPro" id="IPR011006">
    <property type="entry name" value="CheY-like_superfamily"/>
</dbReference>
<keyword evidence="2" id="KW-0902">Two-component regulatory system</keyword>
<dbReference type="GO" id="GO:0000160">
    <property type="term" value="P:phosphorelay signal transduction system"/>
    <property type="evidence" value="ECO:0007669"/>
    <property type="project" value="UniProtKB-KW"/>
</dbReference>
<sequence length="519" mass="60314">MDEGYRILWVDDEIDLLKSQIIFLEGKNFKVTPAASGEEAVKKIGTSNFDLVLLDEMMPGMDGLETLSRLKQINPDLPVIMATKSEREELVEQALGQRIDDFLLKPLNPAQVLASCRRVLDGRKLVEEQTVREYVQASQDLRSFDYRTLDWQEWCRHYRNLIEWDLRLSLLRDDGLHASHEGTLREADLEFSRFVEENYSGWLHGQSRPLLSTDIVERYVVPPAKAGKKCLFLILDCMRLDQWMTIEPVIKNYFDIHTDYYYSVLPTATPYSRNAIFSGLFPSQIARSYPQYWEKSDAANEASRNRYEHQLMDINLARLKCKTSPDPRYIKIFNIDESREVRKNFGSYQNVPLISLVVNFMDILVHSRADSQVLQEITPDEKAFRSLTLTWFSNSDIFHILQMAAHQKREVIITTDHGSIQGRRGSEIKAGQNTTANLRYKSGNNISGDHRQVLWIKNPADYLLPEEYKGMQYLIAKEDFYLVYPTKYEEYRKRYEGTFQHGGISMEEMILPVAVMTPK</sequence>
<comment type="caution">
    <text evidence="5">The sequence shown here is derived from an EMBL/GenBank/DDBJ whole genome shotgun (WGS) entry which is preliminary data.</text>
</comment>
<organism evidence="5 6">
    <name type="scientific">Candidatus Edwardsbacteria bacterium GWF2_54_11</name>
    <dbReference type="NCBI Taxonomy" id="1817851"/>
    <lineage>
        <taxon>Bacteria</taxon>
        <taxon>Candidatus Edwardsiibacteriota</taxon>
    </lineage>
</organism>
<dbReference type="Pfam" id="PF08665">
    <property type="entry name" value="PglZ"/>
    <property type="match status" value="1"/>
</dbReference>
<dbReference type="EMBL" id="MFFM01000032">
    <property type="protein sequence ID" value="OGF12742.1"/>
    <property type="molecule type" value="Genomic_DNA"/>
</dbReference>
<feature type="domain" description="Response regulatory" evidence="4">
    <location>
        <begin position="6"/>
        <end position="120"/>
    </location>
</feature>
<evidence type="ECO:0000259" key="4">
    <source>
        <dbReference type="PROSITE" id="PS50110"/>
    </source>
</evidence>
<protein>
    <recommendedName>
        <fullName evidence="4">Response regulatory domain-containing protein</fullName>
    </recommendedName>
</protein>
<evidence type="ECO:0000256" key="2">
    <source>
        <dbReference type="ARBA" id="ARBA00023012"/>
    </source>
</evidence>
<keyword evidence="1 3" id="KW-0597">Phosphoprotein</keyword>
<dbReference type="Pfam" id="PF00072">
    <property type="entry name" value="Response_reg"/>
    <property type="match status" value="1"/>
</dbReference>
<gene>
    <name evidence="5" type="ORF">A2024_08000</name>
</gene>
<reference evidence="5 6" key="1">
    <citation type="journal article" date="2016" name="Nat. Commun.">
        <title>Thousands of microbial genomes shed light on interconnected biogeochemical processes in an aquifer system.</title>
        <authorList>
            <person name="Anantharaman K."/>
            <person name="Brown C.T."/>
            <person name="Hug L.A."/>
            <person name="Sharon I."/>
            <person name="Castelle C.J."/>
            <person name="Probst A.J."/>
            <person name="Thomas B.C."/>
            <person name="Singh A."/>
            <person name="Wilkins M.J."/>
            <person name="Karaoz U."/>
            <person name="Brodie E.L."/>
            <person name="Williams K.H."/>
            <person name="Hubbard S.S."/>
            <person name="Banfield J.F."/>
        </authorList>
    </citation>
    <scope>NUCLEOTIDE SEQUENCE [LARGE SCALE GENOMIC DNA]</scope>
</reference>
<dbReference type="InterPro" id="IPR050595">
    <property type="entry name" value="Bact_response_regulator"/>
</dbReference>
<evidence type="ECO:0000256" key="3">
    <source>
        <dbReference type="PROSITE-ProRule" id="PRU00169"/>
    </source>
</evidence>
<dbReference type="SUPFAM" id="SSF53649">
    <property type="entry name" value="Alkaline phosphatase-like"/>
    <property type="match status" value="1"/>
</dbReference>
<dbReference type="PANTHER" id="PTHR44591:SF14">
    <property type="entry name" value="PROTEIN PILG"/>
    <property type="match status" value="1"/>
</dbReference>
<dbReference type="Gene3D" id="3.40.50.2300">
    <property type="match status" value="1"/>
</dbReference>
<dbReference type="Proteomes" id="UP000177230">
    <property type="component" value="Unassembled WGS sequence"/>
</dbReference>
<dbReference type="SMART" id="SM00448">
    <property type="entry name" value="REC"/>
    <property type="match status" value="1"/>
</dbReference>
<dbReference type="InterPro" id="IPR017850">
    <property type="entry name" value="Alkaline_phosphatase_core_sf"/>
</dbReference>
<feature type="modified residue" description="4-aspartylphosphate" evidence="3">
    <location>
        <position position="55"/>
    </location>
</feature>
<proteinExistence type="predicted"/>
<dbReference type="AlphaFoldDB" id="A0A1F5REC8"/>
<dbReference type="SUPFAM" id="SSF52172">
    <property type="entry name" value="CheY-like"/>
    <property type="match status" value="1"/>
</dbReference>